<evidence type="ECO:0000256" key="5">
    <source>
        <dbReference type="ARBA" id="ARBA00023163"/>
    </source>
</evidence>
<comment type="subcellular location">
    <subcellularLocation>
        <location evidence="1">Nucleus</location>
    </subcellularLocation>
</comment>
<comment type="caution">
    <text evidence="8">The sequence shown here is derived from an EMBL/GenBank/DDBJ whole genome shotgun (WGS) entry which is preliminary data.</text>
</comment>
<reference evidence="8 9" key="1">
    <citation type="journal article" date="2020" name="Nature">
        <title>Six reference-quality genomes reveal evolution of bat adaptations.</title>
        <authorList>
            <person name="Jebb D."/>
            <person name="Huang Z."/>
            <person name="Pippel M."/>
            <person name="Hughes G.M."/>
            <person name="Lavrichenko K."/>
            <person name="Devanna P."/>
            <person name="Winkler S."/>
            <person name="Jermiin L.S."/>
            <person name="Skirmuntt E.C."/>
            <person name="Katzourakis A."/>
            <person name="Burkitt-Gray L."/>
            <person name="Ray D.A."/>
            <person name="Sullivan K.A.M."/>
            <person name="Roscito J.G."/>
            <person name="Kirilenko B.M."/>
            <person name="Davalos L.M."/>
            <person name="Corthals A.P."/>
            <person name="Power M.L."/>
            <person name="Jones G."/>
            <person name="Ransome R.D."/>
            <person name="Dechmann D.K.N."/>
            <person name="Locatelli A.G."/>
            <person name="Puechmaille S.J."/>
            <person name="Fedrigo O."/>
            <person name="Jarvis E.D."/>
            <person name="Hiller M."/>
            <person name="Vernes S.C."/>
            <person name="Myers E.W."/>
            <person name="Teeling E.C."/>
        </authorList>
    </citation>
    <scope>NUCLEOTIDE SEQUENCE [LARGE SCALE GENOMIC DNA]</scope>
    <source>
        <strain evidence="8">MMyoMyo1</strain>
        <tissue evidence="8">Flight muscle</tissue>
    </source>
</reference>
<keyword evidence="3" id="KW-0221">Differentiation</keyword>
<evidence type="ECO:0000256" key="3">
    <source>
        <dbReference type="ARBA" id="ARBA00022782"/>
    </source>
</evidence>
<evidence type="ECO:0000313" key="8">
    <source>
        <dbReference type="EMBL" id="KAF6386573.1"/>
    </source>
</evidence>
<gene>
    <name evidence="8" type="ORF">mMyoMyo1_004352</name>
</gene>
<accession>A0A7J8AJ73</accession>
<dbReference type="VEuPathDB" id="HostDB:GeneID_118651547"/>
<protein>
    <submittedName>
        <fullName evidence="8">EP300 interacting inhibitor of differentiation 1</fullName>
    </submittedName>
</protein>
<sequence length="188" mass="20590">MAAMHELSELYRESNDLQMDVMPGEGDLPQMEVGGGNREPSPNHPRHRGPPGPEEEGPMEEEGAQAMAAAAGDRGLAGRPDPGELPAVFAGPEFEAEEFDDWEDDYDYPEEAQRRGPGYRGASVALDEANKIFLRTSSAGEAAGDGGFQMHYEKTPFDQLAFIEELFSLMVVNRLTEELGCDEIIDKD</sequence>
<proteinExistence type="predicted"/>
<dbReference type="OrthoDB" id="9837940at2759"/>
<feature type="compositionally biased region" description="Basic and acidic residues" evidence="7">
    <location>
        <begin position="1"/>
        <end position="15"/>
    </location>
</feature>
<dbReference type="InterPro" id="IPR033258">
    <property type="entry name" value="EID"/>
</dbReference>
<keyword evidence="5" id="KW-0804">Transcription</keyword>
<evidence type="ECO:0000256" key="1">
    <source>
        <dbReference type="ARBA" id="ARBA00004123"/>
    </source>
</evidence>
<name>A0A7J8AJ73_MYOMY</name>
<dbReference type="Proteomes" id="UP000527355">
    <property type="component" value="Unassembled WGS sequence"/>
</dbReference>
<evidence type="ECO:0000256" key="4">
    <source>
        <dbReference type="ARBA" id="ARBA00023015"/>
    </source>
</evidence>
<dbReference type="GO" id="GO:0003714">
    <property type="term" value="F:transcription corepressor activity"/>
    <property type="evidence" value="ECO:0007669"/>
    <property type="project" value="TreeGrafter"/>
</dbReference>
<dbReference type="AlphaFoldDB" id="A0A7J8AJ73"/>
<dbReference type="GO" id="GO:0030154">
    <property type="term" value="P:cell differentiation"/>
    <property type="evidence" value="ECO:0007669"/>
    <property type="project" value="UniProtKB-KW"/>
</dbReference>
<keyword evidence="6" id="KW-0539">Nucleus</keyword>
<dbReference type="PANTHER" id="PTHR15556:SF5">
    <property type="entry name" value="EP300-INTERACTING INHIBITOR OF DIFFERENTIATION 1"/>
    <property type="match status" value="1"/>
</dbReference>
<evidence type="ECO:0000256" key="2">
    <source>
        <dbReference type="ARBA" id="ARBA00022491"/>
    </source>
</evidence>
<feature type="region of interest" description="Disordered" evidence="7">
    <location>
        <begin position="1"/>
        <end position="94"/>
    </location>
</feature>
<keyword evidence="4" id="KW-0805">Transcription regulation</keyword>
<keyword evidence="9" id="KW-1185">Reference proteome</keyword>
<dbReference type="EMBL" id="JABWUV010000001">
    <property type="protein sequence ID" value="KAF6386573.1"/>
    <property type="molecule type" value="Genomic_DNA"/>
</dbReference>
<dbReference type="PANTHER" id="PTHR15556">
    <property type="entry name" value="EP300-INTERACTING INHIBITOR OF DIFFERENTIATION 2-RELATED"/>
    <property type="match status" value="1"/>
</dbReference>
<evidence type="ECO:0000256" key="7">
    <source>
        <dbReference type="SAM" id="MobiDB-lite"/>
    </source>
</evidence>
<keyword evidence="2" id="KW-0678">Repressor</keyword>
<dbReference type="GO" id="GO:0005654">
    <property type="term" value="C:nucleoplasm"/>
    <property type="evidence" value="ECO:0007669"/>
    <property type="project" value="TreeGrafter"/>
</dbReference>
<evidence type="ECO:0000256" key="6">
    <source>
        <dbReference type="ARBA" id="ARBA00023242"/>
    </source>
</evidence>
<feature type="compositionally biased region" description="Acidic residues" evidence="7">
    <location>
        <begin position="53"/>
        <end position="63"/>
    </location>
</feature>
<feature type="compositionally biased region" description="Low complexity" evidence="7">
    <location>
        <begin position="64"/>
        <end position="80"/>
    </location>
</feature>
<organism evidence="8 9">
    <name type="scientific">Myotis myotis</name>
    <name type="common">Greater mouse-eared bat</name>
    <name type="synonym">Vespertilio myotis</name>
    <dbReference type="NCBI Taxonomy" id="51298"/>
    <lineage>
        <taxon>Eukaryota</taxon>
        <taxon>Metazoa</taxon>
        <taxon>Chordata</taxon>
        <taxon>Craniata</taxon>
        <taxon>Vertebrata</taxon>
        <taxon>Euteleostomi</taxon>
        <taxon>Mammalia</taxon>
        <taxon>Eutheria</taxon>
        <taxon>Laurasiatheria</taxon>
        <taxon>Chiroptera</taxon>
        <taxon>Yangochiroptera</taxon>
        <taxon>Vespertilionidae</taxon>
        <taxon>Myotis</taxon>
    </lineage>
</organism>
<evidence type="ECO:0000313" key="9">
    <source>
        <dbReference type="Proteomes" id="UP000527355"/>
    </source>
</evidence>